<dbReference type="EMBL" id="MEXN01000005">
    <property type="protein sequence ID" value="OGD03768.1"/>
    <property type="molecule type" value="Genomic_DNA"/>
</dbReference>
<keyword evidence="1" id="KW-0472">Membrane</keyword>
<gene>
    <name evidence="2" type="ORF">A2989_03745</name>
</gene>
<comment type="caution">
    <text evidence="2">The sequence shown here is derived from an EMBL/GenBank/DDBJ whole genome shotgun (WGS) entry which is preliminary data.</text>
</comment>
<evidence type="ECO:0000256" key="1">
    <source>
        <dbReference type="SAM" id="Phobius"/>
    </source>
</evidence>
<accession>A0A1F4ZC44</accession>
<organism evidence="2 3">
    <name type="scientific">Candidatus Amesbacteria bacterium RIFCSPLOWO2_01_FULL_48_25</name>
    <dbReference type="NCBI Taxonomy" id="1797259"/>
    <lineage>
        <taxon>Bacteria</taxon>
        <taxon>Candidatus Amesiibacteriota</taxon>
    </lineage>
</organism>
<evidence type="ECO:0000313" key="2">
    <source>
        <dbReference type="EMBL" id="OGD03768.1"/>
    </source>
</evidence>
<dbReference type="AlphaFoldDB" id="A0A1F4ZC44"/>
<name>A0A1F4ZC44_9BACT</name>
<protein>
    <submittedName>
        <fullName evidence="2">Uncharacterized protein</fullName>
    </submittedName>
</protein>
<evidence type="ECO:0000313" key="3">
    <source>
        <dbReference type="Proteomes" id="UP000177080"/>
    </source>
</evidence>
<keyword evidence="1" id="KW-1133">Transmembrane helix</keyword>
<proteinExistence type="predicted"/>
<dbReference type="STRING" id="1797259.A2989_03745"/>
<dbReference type="Proteomes" id="UP000177080">
    <property type="component" value="Unassembled WGS sequence"/>
</dbReference>
<feature type="transmembrane region" description="Helical" evidence="1">
    <location>
        <begin position="21"/>
        <end position="46"/>
    </location>
</feature>
<sequence>MINFLPREQQKKAKLAGIQRLVVTSTTVVLTLYIVAGAGWMGWWAYLARRESSVSLQVENLNREIERMAVKEGLVRQIAARLEVVGTALEEKKISGLIPQVLDERVVVSAWNYRLGGVYRLTVSAANPTDLEDYMEKLQKIYPNLKAGTVSWTAGGDWKVDIVLEGGTNT</sequence>
<keyword evidence="1" id="KW-0812">Transmembrane</keyword>
<reference evidence="2 3" key="1">
    <citation type="journal article" date="2016" name="Nat. Commun.">
        <title>Thousands of microbial genomes shed light on interconnected biogeochemical processes in an aquifer system.</title>
        <authorList>
            <person name="Anantharaman K."/>
            <person name="Brown C.T."/>
            <person name="Hug L.A."/>
            <person name="Sharon I."/>
            <person name="Castelle C.J."/>
            <person name="Probst A.J."/>
            <person name="Thomas B.C."/>
            <person name="Singh A."/>
            <person name="Wilkins M.J."/>
            <person name="Karaoz U."/>
            <person name="Brodie E.L."/>
            <person name="Williams K.H."/>
            <person name="Hubbard S.S."/>
            <person name="Banfield J.F."/>
        </authorList>
    </citation>
    <scope>NUCLEOTIDE SEQUENCE [LARGE SCALE GENOMIC DNA]</scope>
</reference>